<dbReference type="PROSITE" id="PS51257">
    <property type="entry name" value="PROKAR_LIPOPROTEIN"/>
    <property type="match status" value="1"/>
</dbReference>
<dbReference type="EMBL" id="VSSQ01000010">
    <property type="protein sequence ID" value="MPL59692.1"/>
    <property type="molecule type" value="Genomic_DNA"/>
</dbReference>
<proteinExistence type="predicted"/>
<evidence type="ECO:0000313" key="1">
    <source>
        <dbReference type="EMBL" id="MPL59692.1"/>
    </source>
</evidence>
<dbReference type="SUPFAM" id="SSF63825">
    <property type="entry name" value="YWTD domain"/>
    <property type="match status" value="2"/>
</dbReference>
<name>A0A644T0M7_9ZZZZ</name>
<protein>
    <submittedName>
        <fullName evidence="1">Uncharacterized protein</fullName>
    </submittedName>
</protein>
<gene>
    <name evidence="1" type="ORF">SDC9_05247</name>
</gene>
<sequence length="362" mass="37725">MKKRVKKGAFLLFALIAATILGLSGCDFNLTSEEQGSVAHIFAVDSKNGNIYEIGDDGTAATRPLASIGQNSSGEIVFSGDKGFVAVGNYDNTDPGLYFFDAAAPSPSASKIGVKTSAQYICIASDTRGYVSSADFNKVYADAVYPFNPAVPSAGFGAAITGFLDEFYPQDLISAFGRLYVTDNKNGKVYKINEAGTAVEATFTTTKGGTTGLLAGEFDYDNDGDDDPGIFIANTGGYDAEWHALPGSIDFIPFGAADGSAAHEVLSPISVGRLAFLDNSLLVATGYSKTYTIDLSAASPAATEVKYSGASFGSNDVNVKDGYAYVPDGANAVYRFSGTGHNILKIAVGKTGEMVSNIGIRP</sequence>
<accession>A0A644T0M7</accession>
<reference evidence="1" key="1">
    <citation type="submission" date="2019-08" db="EMBL/GenBank/DDBJ databases">
        <authorList>
            <person name="Kucharzyk K."/>
            <person name="Murdoch R.W."/>
            <person name="Higgins S."/>
            <person name="Loffler F."/>
        </authorList>
    </citation>
    <scope>NUCLEOTIDE SEQUENCE</scope>
</reference>
<comment type="caution">
    <text evidence="1">The sequence shown here is derived from an EMBL/GenBank/DDBJ whole genome shotgun (WGS) entry which is preliminary data.</text>
</comment>
<organism evidence="1">
    <name type="scientific">bioreactor metagenome</name>
    <dbReference type="NCBI Taxonomy" id="1076179"/>
    <lineage>
        <taxon>unclassified sequences</taxon>
        <taxon>metagenomes</taxon>
        <taxon>ecological metagenomes</taxon>
    </lineage>
</organism>
<dbReference type="AlphaFoldDB" id="A0A644T0M7"/>